<dbReference type="EMBL" id="BAABBB010000007">
    <property type="protein sequence ID" value="GAA3525283.1"/>
    <property type="molecule type" value="Genomic_DNA"/>
</dbReference>
<evidence type="ECO:0000256" key="8">
    <source>
        <dbReference type="ARBA" id="ARBA00023012"/>
    </source>
</evidence>
<dbReference type="Pfam" id="PF02518">
    <property type="entry name" value="HATPase_c"/>
    <property type="match status" value="1"/>
</dbReference>
<keyword evidence="8" id="KW-0902">Two-component regulatory system</keyword>
<keyword evidence="4" id="KW-0808">Transferase</keyword>
<evidence type="ECO:0000256" key="5">
    <source>
        <dbReference type="ARBA" id="ARBA00022741"/>
    </source>
</evidence>
<evidence type="ECO:0000256" key="9">
    <source>
        <dbReference type="SAM" id="Coils"/>
    </source>
</evidence>
<protein>
    <recommendedName>
        <fullName evidence="2">histidine kinase</fullName>
        <ecNumber evidence="2">2.7.13.3</ecNumber>
    </recommendedName>
</protein>
<dbReference type="PANTHER" id="PTHR24421">
    <property type="entry name" value="NITRATE/NITRITE SENSOR PROTEIN NARX-RELATED"/>
    <property type="match status" value="1"/>
</dbReference>
<dbReference type="PANTHER" id="PTHR24421:SF10">
    <property type="entry name" value="NITRATE_NITRITE SENSOR PROTEIN NARQ"/>
    <property type="match status" value="1"/>
</dbReference>
<gene>
    <name evidence="12" type="ORF">GCM10022263_12440</name>
</gene>
<evidence type="ECO:0000256" key="3">
    <source>
        <dbReference type="ARBA" id="ARBA00022553"/>
    </source>
</evidence>
<sequence length="682" mass="70867">MRRADDLGGRAARPWVPGRPGPYRGPVPAITRAAYAVGGVLAALCLAGVALAPAGAAVPDQAFIRPQFFWPDILVALVYGGLGLYLAVRTGRGAGLALAVVGTGFAVSAVGIEWVLVSAGHDLPGQPVAAVAAATGWLTGVLCALLVLPWLVAPGPVDRAGRVGIVVGVSLVVAGTALRACRDFGGPEHPFAGPALSAWAEAAEAWTVPLSVAAGLGGALHLSVRLARSGPDERRALRWLVVAVVFLVLGYAAFETGLKVAGTSLVAAAPVLLVAQVILLAVVFALVAREEPWRVDLAVSRTVVATMLGGVVALAYLVLVWLGSRLLPWDGMSAGLLAVATLALAVAPLQRWLQLQVDRLVFGTGTDTAQLLVDLGRHLDASGGQEDLLDGLADGLRRGMRLRRVEIGSADPDGPRSAAGERGALQHTITLHNGGRLVGTLAIAPPAGQRLDPRTVGVLHQIAGLVAIALELATANRALDRARTRLVEVRQEERRLLRRELHDGLGPSLSGVALALRAIGNSSPLRPADAALLDQLCAELTRRADEVRQVARTLLPPSLEHGDLPEALEVLAARFSDDDFEVSIHVAGSDLLAGEQQVAIYHIAAEGVLNAHRHAGARRCVVRVVASGQQTRVEVEDDGSGFDPAPTPGVGLASMRERTAELGGSLHLENSPTGAKVTVLLP</sequence>
<dbReference type="Pfam" id="PF07730">
    <property type="entry name" value="HisKA_3"/>
    <property type="match status" value="1"/>
</dbReference>
<keyword evidence="7" id="KW-0067">ATP-binding</keyword>
<keyword evidence="10" id="KW-0472">Membrane</keyword>
<feature type="coiled-coil region" evidence="9">
    <location>
        <begin position="472"/>
        <end position="499"/>
    </location>
</feature>
<feature type="transmembrane region" description="Helical" evidence="10">
    <location>
        <begin position="299"/>
        <end position="319"/>
    </location>
</feature>
<evidence type="ECO:0000256" key="4">
    <source>
        <dbReference type="ARBA" id="ARBA00022679"/>
    </source>
</evidence>
<accession>A0ABP6V1L5</accession>
<dbReference type="CDD" id="cd16917">
    <property type="entry name" value="HATPase_UhpB-NarQ-NarX-like"/>
    <property type="match status" value="1"/>
</dbReference>
<feature type="transmembrane region" description="Helical" evidence="10">
    <location>
        <begin position="163"/>
        <end position="185"/>
    </location>
</feature>
<feature type="transmembrane region" description="Helical" evidence="10">
    <location>
        <begin position="68"/>
        <end position="88"/>
    </location>
</feature>
<feature type="transmembrane region" description="Helical" evidence="10">
    <location>
        <begin position="236"/>
        <end position="254"/>
    </location>
</feature>
<dbReference type="InterPro" id="IPR050482">
    <property type="entry name" value="Sensor_HK_TwoCompSys"/>
</dbReference>
<keyword evidence="5" id="KW-0547">Nucleotide-binding</keyword>
<dbReference type="Gene3D" id="1.20.5.1930">
    <property type="match status" value="1"/>
</dbReference>
<evidence type="ECO:0000256" key="1">
    <source>
        <dbReference type="ARBA" id="ARBA00000085"/>
    </source>
</evidence>
<feature type="transmembrane region" description="Helical" evidence="10">
    <location>
        <begin position="266"/>
        <end position="287"/>
    </location>
</feature>
<feature type="domain" description="Histidine kinase/HSP90-like ATPase" evidence="11">
    <location>
        <begin position="595"/>
        <end position="682"/>
    </location>
</feature>
<dbReference type="SUPFAM" id="SSF55874">
    <property type="entry name" value="ATPase domain of HSP90 chaperone/DNA topoisomerase II/histidine kinase"/>
    <property type="match status" value="1"/>
</dbReference>
<evidence type="ECO:0000256" key="10">
    <source>
        <dbReference type="SAM" id="Phobius"/>
    </source>
</evidence>
<comment type="catalytic activity">
    <reaction evidence="1">
        <text>ATP + protein L-histidine = ADP + protein N-phospho-L-histidine.</text>
        <dbReference type="EC" id="2.7.13.3"/>
    </reaction>
</comment>
<dbReference type="InterPro" id="IPR011712">
    <property type="entry name" value="Sig_transdc_His_kin_sub3_dim/P"/>
</dbReference>
<evidence type="ECO:0000259" key="11">
    <source>
        <dbReference type="SMART" id="SM00387"/>
    </source>
</evidence>
<evidence type="ECO:0000313" key="13">
    <source>
        <dbReference type="Proteomes" id="UP001500301"/>
    </source>
</evidence>
<dbReference type="Gene3D" id="3.30.565.10">
    <property type="entry name" value="Histidine kinase-like ATPase, C-terminal domain"/>
    <property type="match status" value="1"/>
</dbReference>
<keyword evidence="10" id="KW-0812">Transmembrane</keyword>
<dbReference type="InterPro" id="IPR036890">
    <property type="entry name" value="HATPase_C_sf"/>
</dbReference>
<dbReference type="InterPro" id="IPR003594">
    <property type="entry name" value="HATPase_dom"/>
</dbReference>
<proteinExistence type="predicted"/>
<keyword evidence="3" id="KW-0597">Phosphoprotein</keyword>
<keyword evidence="13" id="KW-1185">Reference proteome</keyword>
<reference evidence="13" key="1">
    <citation type="journal article" date="2019" name="Int. J. Syst. Evol. Microbiol.">
        <title>The Global Catalogue of Microorganisms (GCM) 10K type strain sequencing project: providing services to taxonomists for standard genome sequencing and annotation.</title>
        <authorList>
            <consortium name="The Broad Institute Genomics Platform"/>
            <consortium name="The Broad Institute Genome Sequencing Center for Infectious Disease"/>
            <person name="Wu L."/>
            <person name="Ma J."/>
        </authorList>
    </citation>
    <scope>NUCLEOTIDE SEQUENCE [LARGE SCALE GENOMIC DNA]</scope>
    <source>
        <strain evidence="13">JCM 17460</strain>
    </source>
</reference>
<feature type="transmembrane region" description="Helical" evidence="10">
    <location>
        <begin position="128"/>
        <end position="151"/>
    </location>
</feature>
<evidence type="ECO:0000313" key="12">
    <source>
        <dbReference type="EMBL" id="GAA3525283.1"/>
    </source>
</evidence>
<feature type="transmembrane region" description="Helical" evidence="10">
    <location>
        <begin position="205"/>
        <end position="224"/>
    </location>
</feature>
<comment type="caution">
    <text evidence="12">The sequence shown here is derived from an EMBL/GenBank/DDBJ whole genome shotgun (WGS) entry which is preliminary data.</text>
</comment>
<dbReference type="Proteomes" id="UP001500301">
    <property type="component" value="Unassembled WGS sequence"/>
</dbReference>
<dbReference type="SMART" id="SM00387">
    <property type="entry name" value="HATPase_c"/>
    <property type="match status" value="1"/>
</dbReference>
<keyword evidence="9" id="KW-0175">Coiled coil</keyword>
<feature type="transmembrane region" description="Helical" evidence="10">
    <location>
        <begin position="33"/>
        <end position="56"/>
    </location>
</feature>
<dbReference type="EC" id="2.7.13.3" evidence="2"/>
<evidence type="ECO:0000256" key="7">
    <source>
        <dbReference type="ARBA" id="ARBA00022840"/>
    </source>
</evidence>
<evidence type="ECO:0000256" key="6">
    <source>
        <dbReference type="ARBA" id="ARBA00022777"/>
    </source>
</evidence>
<evidence type="ECO:0000256" key="2">
    <source>
        <dbReference type="ARBA" id="ARBA00012438"/>
    </source>
</evidence>
<keyword evidence="10" id="KW-1133">Transmembrane helix</keyword>
<organism evidence="12 13">
    <name type="scientific">Nocardioides daeguensis</name>
    <dbReference type="NCBI Taxonomy" id="908359"/>
    <lineage>
        <taxon>Bacteria</taxon>
        <taxon>Bacillati</taxon>
        <taxon>Actinomycetota</taxon>
        <taxon>Actinomycetes</taxon>
        <taxon>Propionibacteriales</taxon>
        <taxon>Nocardioidaceae</taxon>
        <taxon>Nocardioides</taxon>
    </lineage>
</organism>
<keyword evidence="6" id="KW-0418">Kinase</keyword>
<name>A0ABP6V1L5_9ACTN</name>
<feature type="transmembrane region" description="Helical" evidence="10">
    <location>
        <begin position="95"/>
        <end position="116"/>
    </location>
</feature>